<evidence type="ECO:0000313" key="2">
    <source>
        <dbReference type="EMBL" id="CAG8443491.1"/>
    </source>
</evidence>
<feature type="compositionally biased region" description="Low complexity" evidence="1">
    <location>
        <begin position="762"/>
        <end position="778"/>
    </location>
</feature>
<keyword evidence="3" id="KW-1185">Reference proteome</keyword>
<feature type="region of interest" description="Disordered" evidence="1">
    <location>
        <begin position="675"/>
        <end position="849"/>
    </location>
</feature>
<dbReference type="Proteomes" id="UP000789375">
    <property type="component" value="Unassembled WGS sequence"/>
</dbReference>
<reference evidence="2" key="1">
    <citation type="submission" date="2021-06" db="EMBL/GenBank/DDBJ databases">
        <authorList>
            <person name="Kallberg Y."/>
            <person name="Tangrot J."/>
            <person name="Rosling A."/>
        </authorList>
    </citation>
    <scope>NUCLEOTIDE SEQUENCE</scope>
    <source>
        <strain evidence="2">87-6 pot B 2015</strain>
    </source>
</reference>
<feature type="region of interest" description="Disordered" evidence="1">
    <location>
        <begin position="926"/>
        <end position="961"/>
    </location>
</feature>
<feature type="compositionally biased region" description="Polar residues" evidence="1">
    <location>
        <begin position="500"/>
        <end position="510"/>
    </location>
</feature>
<comment type="caution">
    <text evidence="2">The sequence shown here is derived from an EMBL/GenBank/DDBJ whole genome shotgun (WGS) entry which is preliminary data.</text>
</comment>
<dbReference type="AlphaFoldDB" id="A0A9N8V5E5"/>
<organism evidence="2 3">
    <name type="scientific">Funneliformis mosseae</name>
    <name type="common">Endomycorrhizal fungus</name>
    <name type="synonym">Glomus mosseae</name>
    <dbReference type="NCBI Taxonomy" id="27381"/>
    <lineage>
        <taxon>Eukaryota</taxon>
        <taxon>Fungi</taxon>
        <taxon>Fungi incertae sedis</taxon>
        <taxon>Mucoromycota</taxon>
        <taxon>Glomeromycotina</taxon>
        <taxon>Glomeromycetes</taxon>
        <taxon>Glomerales</taxon>
        <taxon>Glomeraceae</taxon>
        <taxon>Funneliformis</taxon>
    </lineage>
</organism>
<feature type="compositionally biased region" description="Basic and acidic residues" evidence="1">
    <location>
        <begin position="215"/>
        <end position="230"/>
    </location>
</feature>
<gene>
    <name evidence="2" type="ORF">FMOSSE_LOCUS997</name>
</gene>
<feature type="region of interest" description="Disordered" evidence="1">
    <location>
        <begin position="568"/>
        <end position="592"/>
    </location>
</feature>
<name>A0A9N8V5E5_FUNMO</name>
<feature type="compositionally biased region" description="Basic and acidic residues" evidence="1">
    <location>
        <begin position="932"/>
        <end position="944"/>
    </location>
</feature>
<sequence length="978" mass="107531">MSRSDDVVVSRYYSAGELTPHISMNREVDDLHITAMSSSDTSSDLEWKEFDDSDYENIITSNPSITCNESNIDNDDSAIKATRWTLPGTSLPSLLSSPHPLQDRTSIPVKLTNSMIKSAIDNSNENDSNYIDDDNKSSDLGGIIVTTVKVIEVSVSQLNTHQESTSLTQEQEIISDPPTKITSPLKTSGNSQQIQGVNSHQSNKRHAIINSSKRKNNDDDKVKQRKDSTKGKQRSGIPIKKGKLNQVVTVQDKNNNTSEIPTSKPQNSNVNRTRSTKRTPLKRSQQVVKKGTRRRRQMEYAPTSNPLSSNDPTDMEADLPQIKSQGFPWIPGPIGPPKLIHASLIPLPQHNKKRSTSNQMHKKIPSIQVDKSSRSFLQSFNPKNAFAGLKSESSSSTKKTQQANRASQIFRRQLLEQSLAASFTELVVANAAQQNLNQQRPLIRKRTKKSSNAKLEDREVRRERRRRERGVNKMEANGINKTEVKLENNDGIKSKEVGTGTRSNVTSKKVVTSERKESQSSSQPSFRRKTNENITPTDLKLKQKTTNDLSPILCNLPTMAGEIMKSTFSEQPPFPTHLSSRKSSEPKRNNFSVGPPPLFLINSATTTPSEELDILKDFIKPTIDNIEKDSENQVTSPIFTSPVVTSPVSSIPVPTTPRFNKRGMSFFGFFNKREQSSQPTSLHGSPTIPLSPRSPTNFSLSPRSSSFSLLPRSPKSPIKSPTSFSFLPRYSRSPSPNPPPSSSSLASHIPITKTPASSRATSPNPLSSRSSSSNPPKSRFTKPNSLKSRSTTPNYPLSPRSPLSPRIPSLPGSPNFPSSSRPLSPGGSASSGYTRQQTKSPAATENSEKLRKMQKFEEIIAKSEANNKSTRIGKIRSLKTALTTTSTALASPTLIPASSVTGSIKGDYSASSSTISTNTMDINNIVNNSNSKGKEMTNDNRDSVNSDNYNPDENENIGKSSINKDDVIRVTLTPAVCR</sequence>
<dbReference type="EMBL" id="CAJVPP010000107">
    <property type="protein sequence ID" value="CAG8443491.1"/>
    <property type="molecule type" value="Genomic_DNA"/>
</dbReference>
<feature type="compositionally biased region" description="Polar residues" evidence="1">
    <location>
        <begin position="180"/>
        <end position="201"/>
    </location>
</feature>
<feature type="compositionally biased region" description="Polar residues" evidence="1">
    <location>
        <begin position="160"/>
        <end position="172"/>
    </location>
</feature>
<feature type="compositionally biased region" description="Low complexity" evidence="1">
    <location>
        <begin position="698"/>
        <end position="717"/>
    </location>
</feature>
<feature type="compositionally biased region" description="Polar residues" evidence="1">
    <location>
        <begin position="246"/>
        <end position="273"/>
    </location>
</feature>
<feature type="compositionally biased region" description="Basic residues" evidence="1">
    <location>
        <begin position="442"/>
        <end position="451"/>
    </location>
</feature>
<protein>
    <submittedName>
        <fullName evidence="2">15413_t:CDS:1</fullName>
    </submittedName>
</protein>
<proteinExistence type="predicted"/>
<feature type="compositionally biased region" description="Polar residues" evidence="1">
    <location>
        <begin position="302"/>
        <end position="312"/>
    </location>
</feature>
<feature type="compositionally biased region" description="Polar residues" evidence="1">
    <location>
        <begin position="781"/>
        <end position="795"/>
    </location>
</feature>
<feature type="compositionally biased region" description="Basic and acidic residues" evidence="1">
    <location>
        <begin position="482"/>
        <end position="496"/>
    </location>
</feature>
<feature type="compositionally biased region" description="Polar residues" evidence="1">
    <location>
        <begin position="833"/>
        <end position="845"/>
    </location>
</feature>
<feature type="compositionally biased region" description="Low complexity" evidence="1">
    <location>
        <begin position="797"/>
        <end position="832"/>
    </location>
</feature>
<feature type="region of interest" description="Disordered" evidence="1">
    <location>
        <begin position="160"/>
        <end position="318"/>
    </location>
</feature>
<feature type="region of interest" description="Disordered" evidence="1">
    <location>
        <begin position="439"/>
        <end position="534"/>
    </location>
</feature>
<evidence type="ECO:0000313" key="3">
    <source>
        <dbReference type="Proteomes" id="UP000789375"/>
    </source>
</evidence>
<accession>A0A9N8V5E5</accession>
<evidence type="ECO:0000256" key="1">
    <source>
        <dbReference type="SAM" id="MobiDB-lite"/>
    </source>
</evidence>